<evidence type="ECO:0000256" key="5">
    <source>
        <dbReference type="ARBA" id="ARBA00023295"/>
    </source>
</evidence>
<dbReference type="EC" id="4.2.1.70" evidence="6"/>
<dbReference type="OrthoDB" id="9805870at2"/>
<proteinExistence type="inferred from homology"/>
<sequence length="322" mass="33837">MHDYLAIHPEVAEALQARKAVVALESTIISHGMPYPRNVETARLVEQTLRDGGAVPATIAVLDGRIRIGLTDDDLEHLATSKSVIKVSRRDLPVALATRADGATTVAATMICAALAEVPVFATGGIGGVHRGAESTLDISADLDELAITNVAVVCAGAKAILDLPKTVEYLETRGVPVLGYGTDELPAFYTRSSGIKLASRCDDPLTVARILRAKWQLGLKGGVVIANPIPQSAALDQGMIDGAIAQALTDADEQGISGKEVTPFLLSRMEELTGGASLEANIALVRSNAAVAASIAHAYAELNTETALPPKPHLTRTRPWY</sequence>
<dbReference type="HAMAP" id="MF_01876">
    <property type="entry name" value="PsiMP_glycosidase"/>
    <property type="match status" value="1"/>
</dbReference>
<accession>A0A512DQX8</accession>
<comment type="caution">
    <text evidence="7">The sequence shown here is derived from an EMBL/GenBank/DDBJ whole genome shotgun (WGS) entry which is preliminary data.</text>
</comment>
<dbReference type="Pfam" id="PF04227">
    <property type="entry name" value="Indigoidine_A"/>
    <property type="match status" value="1"/>
</dbReference>
<keyword evidence="1 6" id="KW-0479">Metal-binding</keyword>
<dbReference type="PANTHER" id="PTHR42909:SF1">
    <property type="entry name" value="CARBOHYDRATE KINASE PFKB DOMAIN-CONTAINING PROTEIN"/>
    <property type="match status" value="1"/>
</dbReference>
<dbReference type="GO" id="GO:0004730">
    <property type="term" value="F:pseudouridylate synthase activity"/>
    <property type="evidence" value="ECO:0007669"/>
    <property type="project" value="UniProtKB-UniRule"/>
</dbReference>
<dbReference type="GO" id="GO:0005737">
    <property type="term" value="C:cytoplasm"/>
    <property type="evidence" value="ECO:0007669"/>
    <property type="project" value="TreeGrafter"/>
</dbReference>
<reference evidence="7 8" key="1">
    <citation type="submission" date="2019-07" db="EMBL/GenBank/DDBJ databases">
        <title>Whole genome shotgun sequence of Skermanella aerolata NBRC 106429.</title>
        <authorList>
            <person name="Hosoyama A."/>
            <person name="Uohara A."/>
            <person name="Ohji S."/>
            <person name="Ichikawa N."/>
        </authorList>
    </citation>
    <scope>NUCLEOTIDE SEQUENCE [LARGE SCALE GENOMIC DNA]</scope>
    <source>
        <strain evidence="7 8">NBRC 106429</strain>
    </source>
</reference>
<evidence type="ECO:0000313" key="8">
    <source>
        <dbReference type="Proteomes" id="UP000321523"/>
    </source>
</evidence>
<comment type="similarity">
    <text evidence="6">Belongs to the pseudouridine-5'-phosphate glycosidase family.</text>
</comment>
<comment type="cofactor">
    <cofactor evidence="6">
        <name>Mn(2+)</name>
        <dbReference type="ChEBI" id="CHEBI:29035"/>
    </cofactor>
    <text evidence="6">Binds 1 Mn(2+) ion per subunit.</text>
</comment>
<comment type="subunit">
    <text evidence="6">Homotrimer.</text>
</comment>
<dbReference type="InterPro" id="IPR007342">
    <property type="entry name" value="PsuG"/>
</dbReference>
<keyword evidence="3 6" id="KW-0464">Manganese</keyword>
<keyword evidence="5 6" id="KW-0326">Glycosidase</keyword>
<evidence type="ECO:0000256" key="4">
    <source>
        <dbReference type="ARBA" id="ARBA00023239"/>
    </source>
</evidence>
<dbReference type="SUPFAM" id="SSF110581">
    <property type="entry name" value="Indigoidine synthase A-like"/>
    <property type="match status" value="1"/>
</dbReference>
<comment type="catalytic activity">
    <reaction evidence="6">
        <text>D-ribose 5-phosphate + uracil = psi-UMP + H2O</text>
        <dbReference type="Rhea" id="RHEA:18337"/>
        <dbReference type="ChEBI" id="CHEBI:15377"/>
        <dbReference type="ChEBI" id="CHEBI:17568"/>
        <dbReference type="ChEBI" id="CHEBI:58380"/>
        <dbReference type="ChEBI" id="CHEBI:78346"/>
        <dbReference type="EC" id="4.2.1.70"/>
    </reaction>
</comment>
<protein>
    <recommendedName>
        <fullName evidence="6">Pseudouridine-5'-phosphate glycosidase</fullName>
        <shortName evidence="6">PsiMP glycosidase</shortName>
        <ecNumber evidence="6">4.2.1.70</ecNumber>
    </recommendedName>
</protein>
<evidence type="ECO:0000256" key="3">
    <source>
        <dbReference type="ARBA" id="ARBA00023211"/>
    </source>
</evidence>
<dbReference type="GO" id="GO:0016798">
    <property type="term" value="F:hydrolase activity, acting on glycosyl bonds"/>
    <property type="evidence" value="ECO:0007669"/>
    <property type="project" value="UniProtKB-KW"/>
</dbReference>
<keyword evidence="8" id="KW-1185">Reference proteome</keyword>
<evidence type="ECO:0000256" key="2">
    <source>
        <dbReference type="ARBA" id="ARBA00022801"/>
    </source>
</evidence>
<evidence type="ECO:0000256" key="6">
    <source>
        <dbReference type="HAMAP-Rule" id="MF_01876"/>
    </source>
</evidence>
<feature type="binding site" evidence="6">
    <location>
        <position position="86"/>
    </location>
    <ligand>
        <name>substrate</name>
    </ligand>
</feature>
<feature type="binding site" evidence="6">
    <location>
        <position position="138"/>
    </location>
    <ligand>
        <name>Mn(2+)</name>
        <dbReference type="ChEBI" id="CHEBI:29035"/>
    </ligand>
</feature>
<dbReference type="PANTHER" id="PTHR42909">
    <property type="entry name" value="ZGC:136858"/>
    <property type="match status" value="1"/>
</dbReference>
<dbReference type="GO" id="GO:0046113">
    <property type="term" value="P:nucleobase catabolic process"/>
    <property type="evidence" value="ECO:0007669"/>
    <property type="project" value="UniProtKB-UniRule"/>
</dbReference>
<dbReference type="GO" id="GO:0046872">
    <property type="term" value="F:metal ion binding"/>
    <property type="evidence" value="ECO:0007669"/>
    <property type="project" value="UniProtKB-KW"/>
</dbReference>
<dbReference type="EMBL" id="BJYZ01000013">
    <property type="protein sequence ID" value="GEO38845.1"/>
    <property type="molecule type" value="Genomic_DNA"/>
</dbReference>
<evidence type="ECO:0000256" key="1">
    <source>
        <dbReference type="ARBA" id="ARBA00022723"/>
    </source>
</evidence>
<gene>
    <name evidence="6 7" type="primary">psuG</name>
    <name evidence="7" type="ORF">SAE02_29930</name>
</gene>
<feature type="active site" description="Nucleophile" evidence="6">
    <location>
        <position position="159"/>
    </location>
</feature>
<dbReference type="Gene3D" id="3.40.1790.10">
    <property type="entry name" value="Indigoidine synthase domain"/>
    <property type="match status" value="1"/>
</dbReference>
<name>A0A512DQX8_9PROT</name>
<organism evidence="7 8">
    <name type="scientific">Skermanella aerolata</name>
    <dbReference type="NCBI Taxonomy" id="393310"/>
    <lineage>
        <taxon>Bacteria</taxon>
        <taxon>Pseudomonadati</taxon>
        <taxon>Pseudomonadota</taxon>
        <taxon>Alphaproteobacteria</taxon>
        <taxon>Rhodospirillales</taxon>
        <taxon>Azospirillaceae</taxon>
        <taxon>Skermanella</taxon>
    </lineage>
</organism>
<keyword evidence="4 6" id="KW-0456">Lyase</keyword>
<evidence type="ECO:0000313" key="7">
    <source>
        <dbReference type="EMBL" id="GEO38845.1"/>
    </source>
</evidence>
<feature type="binding site" evidence="6">
    <location>
        <position position="106"/>
    </location>
    <ligand>
        <name>substrate</name>
    </ligand>
</feature>
<dbReference type="RefSeq" id="WP_044429219.1">
    <property type="nucleotide sequence ID" value="NZ_BJYZ01000013.1"/>
</dbReference>
<dbReference type="InterPro" id="IPR022830">
    <property type="entry name" value="Indigdn_synthA-like"/>
</dbReference>
<dbReference type="Proteomes" id="UP000321523">
    <property type="component" value="Unassembled WGS sequence"/>
</dbReference>
<comment type="function">
    <text evidence="6">Catalyzes the reversible cleavage of pseudouridine 5'-phosphate (PsiMP) to ribose 5-phosphate and uracil. Functions biologically in the cleavage direction, as part of a pseudouridine degradation pathway.</text>
</comment>
<keyword evidence="2 6" id="KW-0378">Hydrolase</keyword>
<dbReference type="AlphaFoldDB" id="A0A512DQX8"/>
<feature type="binding site" evidence="6">
    <location>
        <begin position="140"/>
        <end position="142"/>
    </location>
    <ligand>
        <name>substrate</name>
    </ligand>
</feature>
<feature type="active site" description="Proton donor" evidence="6">
    <location>
        <position position="25"/>
    </location>
</feature>